<comment type="subcellular location">
    <subcellularLocation>
        <location evidence="1">Cell membrane</location>
        <topology evidence="1">Multi-pass membrane protein</topology>
    </subcellularLocation>
</comment>
<organism evidence="7 8">
    <name type="scientific">Olivibacter domesticus</name>
    <name type="common">Pseudosphingobacterium domesticum</name>
    <dbReference type="NCBI Taxonomy" id="407022"/>
    <lineage>
        <taxon>Bacteria</taxon>
        <taxon>Pseudomonadati</taxon>
        <taxon>Bacteroidota</taxon>
        <taxon>Sphingobacteriia</taxon>
        <taxon>Sphingobacteriales</taxon>
        <taxon>Sphingobacteriaceae</taxon>
        <taxon>Olivibacter</taxon>
    </lineage>
</organism>
<evidence type="ECO:0000256" key="6">
    <source>
        <dbReference type="SAM" id="Phobius"/>
    </source>
</evidence>
<gene>
    <name evidence="7" type="ORF">SAMN05661044_04256</name>
</gene>
<evidence type="ECO:0000313" key="8">
    <source>
        <dbReference type="Proteomes" id="UP000199421"/>
    </source>
</evidence>
<keyword evidence="2" id="KW-1003">Cell membrane</keyword>
<protein>
    <submittedName>
        <fullName evidence="7">Caa(3)-type oxidase, subunit IV</fullName>
    </submittedName>
</protein>
<sequence>MSAENSHIEHGQEEHHADMTKKQIWKVFFYLLAITCLEFFIALVLVYNGPLEKGPLVNFVYIALTLVKAYYIVAYFMHLKFEKMGFIISTLIVFVFIIYFIILMLTEGSYLGIHLNHVFG</sequence>
<dbReference type="RefSeq" id="WP_093328627.1">
    <property type="nucleotide sequence ID" value="NZ_FOAF01000007.1"/>
</dbReference>
<dbReference type="OrthoDB" id="981917at2"/>
<keyword evidence="8" id="KW-1185">Reference proteome</keyword>
<evidence type="ECO:0000313" key="7">
    <source>
        <dbReference type="EMBL" id="SEM10364.1"/>
    </source>
</evidence>
<dbReference type="InterPro" id="IPR005171">
    <property type="entry name" value="Cyt_c_oxidase_su4_prok"/>
</dbReference>
<evidence type="ECO:0000256" key="5">
    <source>
        <dbReference type="ARBA" id="ARBA00023136"/>
    </source>
</evidence>
<accession>A0A1H7VMU3</accession>
<evidence type="ECO:0000256" key="1">
    <source>
        <dbReference type="ARBA" id="ARBA00004651"/>
    </source>
</evidence>
<dbReference type="Pfam" id="PF03626">
    <property type="entry name" value="COX4_pro"/>
    <property type="match status" value="1"/>
</dbReference>
<dbReference type="Proteomes" id="UP000199421">
    <property type="component" value="Unassembled WGS sequence"/>
</dbReference>
<feature type="transmembrane region" description="Helical" evidence="6">
    <location>
        <begin position="59"/>
        <end position="77"/>
    </location>
</feature>
<evidence type="ECO:0000256" key="3">
    <source>
        <dbReference type="ARBA" id="ARBA00022692"/>
    </source>
</evidence>
<dbReference type="STRING" id="407022.SAMN05661044_04256"/>
<feature type="transmembrane region" description="Helical" evidence="6">
    <location>
        <begin position="84"/>
        <end position="105"/>
    </location>
</feature>
<proteinExistence type="predicted"/>
<dbReference type="AlphaFoldDB" id="A0A1H7VMU3"/>
<keyword evidence="3 6" id="KW-0812">Transmembrane</keyword>
<evidence type="ECO:0000256" key="2">
    <source>
        <dbReference type="ARBA" id="ARBA00022475"/>
    </source>
</evidence>
<keyword evidence="4 6" id="KW-1133">Transmembrane helix</keyword>
<dbReference type="EMBL" id="FOAF01000007">
    <property type="protein sequence ID" value="SEM10364.1"/>
    <property type="molecule type" value="Genomic_DNA"/>
</dbReference>
<keyword evidence="5 6" id="KW-0472">Membrane</keyword>
<reference evidence="8" key="1">
    <citation type="submission" date="2016-10" db="EMBL/GenBank/DDBJ databases">
        <authorList>
            <person name="Varghese N."/>
            <person name="Submissions S."/>
        </authorList>
    </citation>
    <scope>NUCLEOTIDE SEQUENCE [LARGE SCALE GENOMIC DNA]</scope>
    <source>
        <strain evidence="8">DSM 18733</strain>
    </source>
</reference>
<name>A0A1H7VMU3_OLID1</name>
<evidence type="ECO:0000256" key="4">
    <source>
        <dbReference type="ARBA" id="ARBA00022989"/>
    </source>
</evidence>
<dbReference type="GO" id="GO:0005886">
    <property type="term" value="C:plasma membrane"/>
    <property type="evidence" value="ECO:0007669"/>
    <property type="project" value="UniProtKB-SubCell"/>
</dbReference>
<feature type="transmembrane region" description="Helical" evidence="6">
    <location>
        <begin position="27"/>
        <end position="47"/>
    </location>
</feature>